<protein>
    <submittedName>
        <fullName evidence="6">TIGR01457 family HAD-type hydrolase</fullName>
    </submittedName>
</protein>
<dbReference type="InterPro" id="IPR023214">
    <property type="entry name" value="HAD_sf"/>
</dbReference>
<comment type="similarity">
    <text evidence="2">Belongs to the HAD-like hydrolase superfamily. NagD family.</text>
</comment>
<dbReference type="Proteomes" id="UP001280629">
    <property type="component" value="Unassembled WGS sequence"/>
</dbReference>
<dbReference type="InterPro" id="IPR006354">
    <property type="entry name" value="HAD-SF_hydro_IIA_hyp1"/>
</dbReference>
<gene>
    <name evidence="6" type="ORF">QT716_13055</name>
</gene>
<dbReference type="SUPFAM" id="SSF56784">
    <property type="entry name" value="HAD-like"/>
    <property type="match status" value="1"/>
</dbReference>
<comment type="cofactor">
    <cofactor evidence="1">
        <name>Mg(2+)</name>
        <dbReference type="ChEBI" id="CHEBI:18420"/>
    </cofactor>
</comment>
<organism evidence="6 7">
    <name type="scientific">Sporosarcina aquimarina</name>
    <dbReference type="NCBI Taxonomy" id="114975"/>
    <lineage>
        <taxon>Bacteria</taxon>
        <taxon>Bacillati</taxon>
        <taxon>Bacillota</taxon>
        <taxon>Bacilli</taxon>
        <taxon>Bacillales</taxon>
        <taxon>Caryophanaceae</taxon>
        <taxon>Sporosarcina</taxon>
    </lineage>
</organism>
<keyword evidence="7" id="KW-1185">Reference proteome</keyword>
<evidence type="ECO:0000256" key="1">
    <source>
        <dbReference type="ARBA" id="ARBA00001946"/>
    </source>
</evidence>
<evidence type="ECO:0000256" key="2">
    <source>
        <dbReference type="ARBA" id="ARBA00006696"/>
    </source>
</evidence>
<dbReference type="RefSeq" id="WP_317936553.1">
    <property type="nucleotide sequence ID" value="NZ_JAUBDH010000009.1"/>
</dbReference>
<evidence type="ECO:0000256" key="4">
    <source>
        <dbReference type="ARBA" id="ARBA00022801"/>
    </source>
</evidence>
<dbReference type="Pfam" id="PF13242">
    <property type="entry name" value="Hydrolase_like"/>
    <property type="match status" value="1"/>
</dbReference>
<reference evidence="6 7" key="1">
    <citation type="submission" date="2023-06" db="EMBL/GenBank/DDBJ databases">
        <title>Sporosarcina sp. nov., isolated from Korean traditional fermented seafood 'Jeotgal'.</title>
        <authorList>
            <person name="Yang A.-I."/>
            <person name="Shin N.-R."/>
        </authorList>
    </citation>
    <scope>NUCLEOTIDE SEQUENCE [LARGE SCALE GENOMIC DNA]</scope>
    <source>
        <strain evidence="6 7">KCTC3840</strain>
    </source>
</reference>
<dbReference type="Pfam" id="PF13344">
    <property type="entry name" value="Hydrolase_6"/>
    <property type="match status" value="1"/>
</dbReference>
<dbReference type="SFLD" id="SFLDG01129">
    <property type="entry name" value="C1.5:_HAD__Beta-PGM__Phosphata"/>
    <property type="match status" value="1"/>
</dbReference>
<evidence type="ECO:0000313" key="6">
    <source>
        <dbReference type="EMBL" id="MDW0110966.1"/>
    </source>
</evidence>
<evidence type="ECO:0000256" key="5">
    <source>
        <dbReference type="ARBA" id="ARBA00022842"/>
    </source>
</evidence>
<accession>A0ABU4G260</accession>
<dbReference type="PANTHER" id="PTHR19288">
    <property type="entry name" value="4-NITROPHENYLPHOSPHATASE-RELATED"/>
    <property type="match status" value="1"/>
</dbReference>
<keyword evidence="4 6" id="KW-0378">Hydrolase</keyword>
<keyword evidence="3" id="KW-0479">Metal-binding</keyword>
<dbReference type="SFLD" id="SFLDS00003">
    <property type="entry name" value="Haloacid_Dehalogenase"/>
    <property type="match status" value="1"/>
</dbReference>
<evidence type="ECO:0000256" key="3">
    <source>
        <dbReference type="ARBA" id="ARBA00022723"/>
    </source>
</evidence>
<sequence>MKHYKTICFDLDGTVYKGQEAIPESVAFIHTIQRLGIEPYFITNNSSRSISEQHQKLARLGITTTEQHIMTSAIAGAKYCAQHFKGKTVQMIGETGLREALLAEGHTLVESDGEVVIMGIDHEITYDKLASACLAIRNGAQFLSTNGDLALPNELGLVPGNGAFTELVKASTGVTPTILGKPGSFMLEIIQQRSGASKEEMIMIGDNYDTDILSGIRYGIDTVHLQGGVTSLEEVAAKPEAPTYMFKTLAEWIYTTI</sequence>
<dbReference type="PANTHER" id="PTHR19288:SF46">
    <property type="entry name" value="HALOACID DEHALOGENASE-LIKE HYDROLASE DOMAIN-CONTAINING PROTEIN 2"/>
    <property type="match status" value="1"/>
</dbReference>
<comment type="caution">
    <text evidence="6">The sequence shown here is derived from an EMBL/GenBank/DDBJ whole genome shotgun (WGS) entry which is preliminary data.</text>
</comment>
<dbReference type="InterPro" id="IPR036412">
    <property type="entry name" value="HAD-like_sf"/>
</dbReference>
<proteinExistence type="inferred from homology"/>
<dbReference type="InterPro" id="IPR006357">
    <property type="entry name" value="HAD-SF_hydro_IIA"/>
</dbReference>
<dbReference type="GO" id="GO:0016787">
    <property type="term" value="F:hydrolase activity"/>
    <property type="evidence" value="ECO:0007669"/>
    <property type="project" value="UniProtKB-KW"/>
</dbReference>
<dbReference type="NCBIfam" id="TIGR01460">
    <property type="entry name" value="HAD-SF-IIA"/>
    <property type="match status" value="1"/>
</dbReference>
<evidence type="ECO:0000313" key="7">
    <source>
        <dbReference type="Proteomes" id="UP001280629"/>
    </source>
</evidence>
<dbReference type="EMBL" id="JAUBDH010000009">
    <property type="protein sequence ID" value="MDW0110966.1"/>
    <property type="molecule type" value="Genomic_DNA"/>
</dbReference>
<keyword evidence="5" id="KW-0460">Magnesium</keyword>
<dbReference type="NCBIfam" id="TIGR01457">
    <property type="entry name" value="HAD-SF-IIA-hyp2"/>
    <property type="match status" value="1"/>
</dbReference>
<dbReference type="Gene3D" id="3.40.50.1000">
    <property type="entry name" value="HAD superfamily/HAD-like"/>
    <property type="match status" value="2"/>
</dbReference>
<name>A0ABU4G260_9BACL</name>